<evidence type="ECO:0000313" key="2">
    <source>
        <dbReference type="Proteomes" id="UP000675047"/>
    </source>
</evidence>
<name>A0A940X539_9FLAO</name>
<accession>A0A940X539</accession>
<reference evidence="1 2" key="1">
    <citation type="submission" date="2021-03" db="EMBL/GenBank/DDBJ databases">
        <title>Flavobacterium Flabelliformis Sp. Nov. And Flavobacterium Geliluteum Sp. Nov., Two Novel Multidrug Resistant Psychrophilic Species Isolated From Antarctica.</title>
        <authorList>
            <person name="Kralova S."/>
            <person name="Busse H.J."/>
            <person name="Bezdicek M."/>
            <person name="Nykrynova M."/>
            <person name="Kroupova E."/>
            <person name="Krsek D."/>
            <person name="Sedlacek I."/>
        </authorList>
    </citation>
    <scope>NUCLEOTIDE SEQUENCE [LARGE SCALE GENOMIC DNA]</scope>
    <source>
        <strain evidence="1 2">P7388</strain>
    </source>
</reference>
<organism evidence="1 2">
    <name type="scientific">Flavobacterium geliluteum</name>
    <dbReference type="NCBI Taxonomy" id="2816120"/>
    <lineage>
        <taxon>Bacteria</taxon>
        <taxon>Pseudomonadati</taxon>
        <taxon>Bacteroidota</taxon>
        <taxon>Flavobacteriia</taxon>
        <taxon>Flavobacteriales</taxon>
        <taxon>Flavobacteriaceae</taxon>
        <taxon>Flavobacterium</taxon>
    </lineage>
</organism>
<gene>
    <name evidence="1" type="ORF">J3495_05060</name>
</gene>
<protein>
    <submittedName>
        <fullName evidence="1">Uncharacterized protein</fullName>
    </submittedName>
</protein>
<comment type="caution">
    <text evidence="1">The sequence shown here is derived from an EMBL/GenBank/DDBJ whole genome shotgun (WGS) entry which is preliminary data.</text>
</comment>
<sequence>MEKIILVANNLYESQPLLRNRKINFCIELYTISKQEKIDLLVYCFKRYDIGFNKSLVLYCTHLWKDFIKDDWINLITKMFPRENFDEHSFKEINSGWYCDVLLLNGIIGVNPFDLIFYDIELSTEEKKQFFGYLKYRGEYSLYINERELIEDIVNFYAPDVFEKIVTMKEKLIQEGFFPSIKYQEVINKYSFMEL</sequence>
<dbReference type="Proteomes" id="UP000675047">
    <property type="component" value="Unassembled WGS sequence"/>
</dbReference>
<evidence type="ECO:0000313" key="1">
    <source>
        <dbReference type="EMBL" id="MBP4137448.1"/>
    </source>
</evidence>
<keyword evidence="2" id="KW-1185">Reference proteome</keyword>
<proteinExistence type="predicted"/>
<dbReference type="RefSeq" id="WP_210665487.1">
    <property type="nucleotide sequence ID" value="NZ_JAGFBV010000006.1"/>
</dbReference>
<dbReference type="AlphaFoldDB" id="A0A940X539"/>
<dbReference type="EMBL" id="JAGFBV010000006">
    <property type="protein sequence ID" value="MBP4137448.1"/>
    <property type="molecule type" value="Genomic_DNA"/>
</dbReference>